<dbReference type="InterPro" id="IPR011990">
    <property type="entry name" value="TPR-like_helical_dom_sf"/>
</dbReference>
<feature type="repeat" description="PPR" evidence="2">
    <location>
        <begin position="114"/>
        <end position="148"/>
    </location>
</feature>
<gene>
    <name evidence="4" type="ORF">PGLA2088_LOCUS7552</name>
</gene>
<evidence type="ECO:0000256" key="1">
    <source>
        <dbReference type="ARBA" id="ARBA00022737"/>
    </source>
</evidence>
<dbReference type="Gene3D" id="1.25.40.10">
    <property type="entry name" value="Tetratricopeptide repeat domain"/>
    <property type="match status" value="4"/>
</dbReference>
<keyword evidence="1" id="KW-0677">Repeat</keyword>
<accession>A0A813IFL2</accession>
<dbReference type="Pfam" id="PF13812">
    <property type="entry name" value="PPR_3"/>
    <property type="match status" value="1"/>
</dbReference>
<dbReference type="InterPro" id="IPR002885">
    <property type="entry name" value="PPR_rpt"/>
</dbReference>
<dbReference type="Pfam" id="PF01535">
    <property type="entry name" value="PPR"/>
    <property type="match status" value="2"/>
</dbReference>
<protein>
    <submittedName>
        <fullName evidence="4">Uncharacterized protein</fullName>
    </submittedName>
</protein>
<dbReference type="NCBIfam" id="TIGR00756">
    <property type="entry name" value="PPR"/>
    <property type="match status" value="4"/>
</dbReference>
<reference evidence="4" key="1">
    <citation type="submission" date="2021-02" db="EMBL/GenBank/DDBJ databases">
        <authorList>
            <person name="Dougan E. K."/>
            <person name="Rhodes N."/>
            <person name="Thang M."/>
            <person name="Chan C."/>
        </authorList>
    </citation>
    <scope>NUCLEOTIDE SEQUENCE</scope>
</reference>
<name>A0A813IFL2_POLGL</name>
<dbReference type="PANTHER" id="PTHR47447">
    <property type="entry name" value="OS03G0856100 PROTEIN"/>
    <property type="match status" value="1"/>
</dbReference>
<evidence type="ECO:0000313" key="5">
    <source>
        <dbReference type="Proteomes" id="UP000626109"/>
    </source>
</evidence>
<proteinExistence type="predicted"/>
<evidence type="ECO:0000256" key="2">
    <source>
        <dbReference type="PROSITE-ProRule" id="PRU00708"/>
    </source>
</evidence>
<comment type="caution">
    <text evidence="4">The sequence shown here is derived from an EMBL/GenBank/DDBJ whole genome shotgun (WGS) entry which is preliminary data.</text>
</comment>
<evidence type="ECO:0000313" key="4">
    <source>
        <dbReference type="EMBL" id="CAE8649585.1"/>
    </source>
</evidence>
<dbReference type="Pfam" id="PF13041">
    <property type="entry name" value="PPR_2"/>
    <property type="match status" value="1"/>
</dbReference>
<dbReference type="EMBL" id="CAJNNW010007903">
    <property type="protein sequence ID" value="CAE8649585.1"/>
    <property type="molecule type" value="Genomic_DNA"/>
</dbReference>
<dbReference type="PROSITE" id="PS51375">
    <property type="entry name" value="PPR"/>
    <property type="match status" value="3"/>
</dbReference>
<feature type="compositionally biased region" description="Low complexity" evidence="3">
    <location>
        <begin position="57"/>
        <end position="76"/>
    </location>
</feature>
<dbReference type="Proteomes" id="UP000626109">
    <property type="component" value="Unassembled WGS sequence"/>
</dbReference>
<dbReference type="PANTHER" id="PTHR47447:SF17">
    <property type="entry name" value="OS12G0638900 PROTEIN"/>
    <property type="match status" value="1"/>
</dbReference>
<evidence type="ECO:0000256" key="3">
    <source>
        <dbReference type="SAM" id="MobiDB-lite"/>
    </source>
</evidence>
<feature type="repeat" description="PPR" evidence="2">
    <location>
        <begin position="149"/>
        <end position="183"/>
    </location>
</feature>
<organism evidence="4 5">
    <name type="scientific">Polarella glacialis</name>
    <name type="common">Dinoflagellate</name>
    <dbReference type="NCBI Taxonomy" id="89957"/>
    <lineage>
        <taxon>Eukaryota</taxon>
        <taxon>Sar</taxon>
        <taxon>Alveolata</taxon>
        <taxon>Dinophyceae</taxon>
        <taxon>Suessiales</taxon>
        <taxon>Suessiaceae</taxon>
        <taxon>Polarella</taxon>
    </lineage>
</organism>
<feature type="repeat" description="PPR" evidence="2">
    <location>
        <begin position="221"/>
        <end position="255"/>
    </location>
</feature>
<sequence length="1239" mass="135286">MLKALANAGDYEGALAHTARMRQAALEPSCRTFGKLMEAAAKDGRLQEAEQVWQLFNSGASPSSSSSRSRNSAGADNSEEDFVVKVNTLVDACAKVGNIQRAEYWFDQLGDKADKRTFASLISAYAKWGQVDHATRCLETMHERRVEPDSVCYSALISACGRSGNVERALGLLHQMEVNGLDLDRTDEELIHNSILNAFAKRADLKGAERWLQQRGLSRLSSQMYNTLVDAAGRAGQPARAEHWFRSMLQAGLEPGEVHAGTLLTAVLVRGAAPRLPPLLARRGAAPGFEDKTQDAKARQLLELLGCLGLGLERSAAVHLALLEASSRRGRWCEAGEQLRRMRGDALVPGVMAYTSVVTACGRAGQIRQMCSWLEEMGEMRLERDVVVMTSCIHAAAAARDEGLAGTLFRRMVSEGIRPNHRTVQALGTVMLPEAVLELCEAVGVEGEALLSQKGSGYAHHSAGTSGVAEDGRAAVFSRRQGLPEMQRGAIQADDVLCSRSYPEYNLTIRFVVETLGLASCVIVISTPIHVTGIHLCVSWPIDVAGFVQLSIVWAKYLNESFMFYCQGFAFGRPSAAMNQFDSEHVDVTGCLQDTRKLACAQAVQPQPEAVGSPMQFGQDAALPEAPLQNSSPPKPDRVSFPGPPPTTAPGKPELLALQRVASASKLQPPPPPLPCAKSLASERKRCEQKQRSWNASHALTHTFNDSSLKSYLACKLRTGNSQSQPYQKIRILGACPIPSDTSLVFQNLREQAITKQEITGTRERLCRLVLTTGHALGIRPQVSVRLDMKICWKYTPAMGLEGPSPRYVAEVGTLSLIDSNPMAECIISLTTLVKKQTSPFAPFILSFKTATAETGKRYTSVQGPTQLRIYFVRTVAFYTTFVDGATIENNEGENEVGEARQYVCGKIFKELWSSDDLFGFPMPRGCYYRAYGQTQELNLVFDQKNGLSPGKYYQLVMNGVAMDEAVTDGEYAQIFTSDDMDTLPYTAIERGIAKLYRAPQEASYGSEGVRFFSPDGIKISTGSGTEMLELKGGTALRLALKGDIQGGGIKANSILRLWLWPLTQWDVANRCTATCIPYDQVSYPCGAVQDCKGDAVIPNFQQNYLRLVLPATMTTMTEFVSHTLEFPELQLPKGGFFASRLAAQISKADDTKPHYTVSVGDFIYKLPEEGVAVGKLVDVYGDGDQRPFKGDSQNLVYVNIVLAATLFSAVQTGDAFMTLTLPPGYECVWPLVRHAVTS</sequence>
<feature type="region of interest" description="Disordered" evidence="3">
    <location>
        <begin position="624"/>
        <end position="652"/>
    </location>
</feature>
<feature type="region of interest" description="Disordered" evidence="3">
    <location>
        <begin position="57"/>
        <end position="77"/>
    </location>
</feature>
<dbReference type="AlphaFoldDB" id="A0A813IFL2"/>